<sequence length="120" mass="13592">MTQLDKIAKANDISRTAVIEEMLLHQLEQQDEELASTFLLPRVEKVLVDLFDRHLWSLRTVLIQGTVEASVAAHLGLVKFAADNGYTKGQLSELRNQAYRRATTRLKKKGVQDDEVSDLE</sequence>
<proteinExistence type="predicted"/>
<gene>
    <name evidence="1" type="ORF">HNQ08_005374</name>
</gene>
<comment type="caution">
    <text evidence="1">The sequence shown here is derived from an EMBL/GenBank/DDBJ whole genome shotgun (WGS) entry which is preliminary data.</text>
</comment>
<dbReference type="AlphaFoldDB" id="A0A7W8JZS5"/>
<dbReference type="GO" id="GO:0006355">
    <property type="term" value="P:regulation of DNA-templated transcription"/>
    <property type="evidence" value="ECO:0007669"/>
    <property type="project" value="InterPro"/>
</dbReference>
<dbReference type="EMBL" id="JACHFL010000032">
    <property type="protein sequence ID" value="MBB5366245.1"/>
    <property type="molecule type" value="Genomic_DNA"/>
</dbReference>
<name>A0A7W8JZS5_9DEIO</name>
<reference evidence="1 2" key="1">
    <citation type="submission" date="2020-08" db="EMBL/GenBank/DDBJ databases">
        <title>Genomic Encyclopedia of Type Strains, Phase IV (KMG-IV): sequencing the most valuable type-strain genomes for metagenomic binning, comparative biology and taxonomic classification.</title>
        <authorList>
            <person name="Goeker M."/>
        </authorList>
    </citation>
    <scope>NUCLEOTIDE SEQUENCE [LARGE SCALE GENOMIC DNA]</scope>
    <source>
        <strain evidence="1 2">DSM 27939</strain>
    </source>
</reference>
<evidence type="ECO:0000313" key="2">
    <source>
        <dbReference type="Proteomes" id="UP000552709"/>
    </source>
</evidence>
<evidence type="ECO:0008006" key="3">
    <source>
        <dbReference type="Google" id="ProtNLM"/>
    </source>
</evidence>
<dbReference type="Proteomes" id="UP000552709">
    <property type="component" value="Unassembled WGS sequence"/>
</dbReference>
<evidence type="ECO:0000313" key="1">
    <source>
        <dbReference type="EMBL" id="MBB5366245.1"/>
    </source>
</evidence>
<organism evidence="1 2">
    <name type="scientific">Deinococcus humi</name>
    <dbReference type="NCBI Taxonomy" id="662880"/>
    <lineage>
        <taxon>Bacteria</taxon>
        <taxon>Thermotogati</taxon>
        <taxon>Deinococcota</taxon>
        <taxon>Deinococci</taxon>
        <taxon>Deinococcales</taxon>
        <taxon>Deinococcaceae</taxon>
        <taxon>Deinococcus</taxon>
    </lineage>
</organism>
<protein>
    <recommendedName>
        <fullName evidence="3">Ribbon-helix-helix protein CopG domain-containing protein</fullName>
    </recommendedName>
</protein>
<accession>A0A7W8JZS5</accession>
<keyword evidence="2" id="KW-1185">Reference proteome</keyword>